<evidence type="ECO:0000256" key="3">
    <source>
        <dbReference type="ARBA" id="ARBA00022448"/>
    </source>
</evidence>
<comment type="similarity">
    <text evidence="2">Belongs to the bacterial solute-binding protein 8 family.</text>
</comment>
<dbReference type="GO" id="GO:0030288">
    <property type="term" value="C:outer membrane-bounded periplasmic space"/>
    <property type="evidence" value="ECO:0007669"/>
    <property type="project" value="TreeGrafter"/>
</dbReference>
<protein>
    <recommendedName>
        <fullName evidence="7">Fe/B12 periplasmic-binding domain-containing protein</fullName>
    </recommendedName>
</protein>
<dbReference type="STRING" id="1346330.M472_11990"/>
<dbReference type="eggNOG" id="COG4607">
    <property type="taxonomic scope" value="Bacteria"/>
</dbReference>
<feature type="signal peptide" evidence="6">
    <location>
        <begin position="1"/>
        <end position="24"/>
    </location>
</feature>
<dbReference type="PANTHER" id="PTHR30532">
    <property type="entry name" value="IRON III DICITRATE-BINDING PERIPLASMIC PROTEIN"/>
    <property type="match status" value="1"/>
</dbReference>
<gene>
    <name evidence="8" type="ORF">M472_11990</name>
</gene>
<sequence>MNINMKRHFLIALFLAACYFNTSAQKAVTFKHSKGETKVAVNPKKVLIMDLSALETYYELGIPVAATVDQVPEYLNEYNDTKYIRVGNVKTPNMEAVAALKPDFIITGGRMGNYYDSLSMVAPTIIFGTDNADFWGSFEQNVRDIAKLHGKEKIGEAKLQALRQKAAKVQDRAKADPKKTVLAMHMGGRLMPSGPNSRFGFLYDALDLKPAYIPDAEASNAPRGGDRPQAPKLADINPDYLFVFDRNTGIQGVMPDPADIINDDIKATEAYKNNKVFIVPGWIWYLSGSGLTSVDQKITDIGEKLYNITF</sequence>
<dbReference type="SUPFAM" id="SSF53807">
    <property type="entry name" value="Helical backbone' metal receptor"/>
    <property type="match status" value="1"/>
</dbReference>
<organism evidence="8 9">
    <name type="scientific">Sphingobacterium paucimobilis HER1398</name>
    <dbReference type="NCBI Taxonomy" id="1346330"/>
    <lineage>
        <taxon>Bacteria</taxon>
        <taxon>Pseudomonadati</taxon>
        <taxon>Bacteroidota</taxon>
        <taxon>Sphingobacteriia</taxon>
        <taxon>Sphingobacteriales</taxon>
        <taxon>Sphingobacteriaceae</taxon>
        <taxon>Sphingobacterium</taxon>
    </lineage>
</organism>
<name>U2JA06_9SPHI</name>
<keyword evidence="5 6" id="KW-0732">Signal</keyword>
<dbReference type="InterPro" id="IPR002491">
    <property type="entry name" value="ABC_transptr_periplasmic_BD"/>
</dbReference>
<reference evidence="8 9" key="1">
    <citation type="journal article" date="2013" name="Genome Announc.">
        <title>The Draft Genome Sequence of Sphingomonas paucimobilis Strain HER1398 (Proteobacteria), Host to the Giant PAU Phage, Indicates That It Is a Member of the Genus Sphingobacterium (Bacteroidetes).</title>
        <authorList>
            <person name="White R.A.III."/>
            <person name="Suttle C.A."/>
        </authorList>
    </citation>
    <scope>NUCLEOTIDE SEQUENCE [LARGE SCALE GENOMIC DNA]</scope>
    <source>
        <strain evidence="8 9">HER1398</strain>
    </source>
</reference>
<dbReference type="AlphaFoldDB" id="U2JA06"/>
<evidence type="ECO:0000256" key="4">
    <source>
        <dbReference type="ARBA" id="ARBA00022496"/>
    </source>
</evidence>
<evidence type="ECO:0000313" key="8">
    <source>
        <dbReference type="EMBL" id="ERJ59493.1"/>
    </source>
</evidence>
<evidence type="ECO:0000256" key="5">
    <source>
        <dbReference type="ARBA" id="ARBA00022729"/>
    </source>
</evidence>
<evidence type="ECO:0000256" key="6">
    <source>
        <dbReference type="SAM" id="SignalP"/>
    </source>
</evidence>
<comment type="caution">
    <text evidence="8">The sequence shown here is derived from an EMBL/GenBank/DDBJ whole genome shotgun (WGS) entry which is preliminary data.</text>
</comment>
<keyword evidence="4" id="KW-0410">Iron transport</keyword>
<evidence type="ECO:0000256" key="1">
    <source>
        <dbReference type="ARBA" id="ARBA00004196"/>
    </source>
</evidence>
<dbReference type="PANTHER" id="PTHR30532:SF28">
    <property type="entry name" value="PETROBACTIN-BINDING PROTEIN YCLQ"/>
    <property type="match status" value="1"/>
</dbReference>
<dbReference type="Gene3D" id="3.40.50.1980">
    <property type="entry name" value="Nitrogenase molybdenum iron protein domain"/>
    <property type="match status" value="2"/>
</dbReference>
<keyword evidence="4" id="KW-0408">Iron</keyword>
<feature type="domain" description="Fe/B12 periplasmic-binding" evidence="7">
    <location>
        <begin position="45"/>
        <end position="309"/>
    </location>
</feature>
<dbReference type="Proteomes" id="UP000016584">
    <property type="component" value="Unassembled WGS sequence"/>
</dbReference>
<feature type="chain" id="PRO_5004628774" description="Fe/B12 periplasmic-binding domain-containing protein" evidence="6">
    <location>
        <begin position="25"/>
        <end position="310"/>
    </location>
</feature>
<dbReference type="PROSITE" id="PS51257">
    <property type="entry name" value="PROKAR_LIPOPROTEIN"/>
    <property type="match status" value="1"/>
</dbReference>
<evidence type="ECO:0000256" key="2">
    <source>
        <dbReference type="ARBA" id="ARBA00008814"/>
    </source>
</evidence>
<proteinExistence type="inferred from homology"/>
<dbReference type="EMBL" id="ATDL01000015">
    <property type="protein sequence ID" value="ERJ59493.1"/>
    <property type="molecule type" value="Genomic_DNA"/>
</dbReference>
<dbReference type="Pfam" id="PF01497">
    <property type="entry name" value="Peripla_BP_2"/>
    <property type="match status" value="1"/>
</dbReference>
<evidence type="ECO:0000259" key="7">
    <source>
        <dbReference type="PROSITE" id="PS50983"/>
    </source>
</evidence>
<dbReference type="GO" id="GO:1901678">
    <property type="term" value="P:iron coordination entity transport"/>
    <property type="evidence" value="ECO:0007669"/>
    <property type="project" value="UniProtKB-ARBA"/>
</dbReference>
<keyword evidence="9" id="KW-1185">Reference proteome</keyword>
<dbReference type="InterPro" id="IPR051313">
    <property type="entry name" value="Bact_iron-sidero_bind"/>
</dbReference>
<accession>U2JA06</accession>
<keyword evidence="4" id="KW-0406">Ion transport</keyword>
<dbReference type="PROSITE" id="PS50983">
    <property type="entry name" value="FE_B12_PBP"/>
    <property type="match status" value="1"/>
</dbReference>
<dbReference type="PATRIC" id="fig|1346330.5.peg.2838"/>
<comment type="subcellular location">
    <subcellularLocation>
        <location evidence="1">Cell envelope</location>
    </subcellularLocation>
</comment>
<keyword evidence="3" id="KW-0813">Transport</keyword>
<evidence type="ECO:0000313" key="9">
    <source>
        <dbReference type="Proteomes" id="UP000016584"/>
    </source>
</evidence>